<dbReference type="InterPro" id="IPR046341">
    <property type="entry name" value="SET_dom_sf"/>
</dbReference>
<accession>A0ABQ7H9A7</accession>
<protein>
    <recommendedName>
        <fullName evidence="4">SET domain-containing protein</fullName>
    </recommendedName>
</protein>
<dbReference type="CDD" id="cd10527">
    <property type="entry name" value="SET_LSMT"/>
    <property type="match status" value="1"/>
</dbReference>
<reference evidence="2" key="1">
    <citation type="submission" date="2017-08" db="EMBL/GenBank/DDBJ databases">
        <authorList>
            <person name="Polle J.E."/>
            <person name="Barry K."/>
            <person name="Cushman J."/>
            <person name="Schmutz J."/>
            <person name="Tran D."/>
            <person name="Hathwaick L.T."/>
            <person name="Yim W.C."/>
            <person name="Jenkins J."/>
            <person name="Mckie-Krisberg Z.M."/>
            <person name="Prochnik S."/>
            <person name="Lindquist E."/>
            <person name="Dockter R.B."/>
            <person name="Adam C."/>
            <person name="Molina H."/>
            <person name="Bunkerborg J."/>
            <person name="Jin E."/>
            <person name="Buchheim M."/>
            <person name="Magnuson J."/>
        </authorList>
    </citation>
    <scope>NUCLEOTIDE SEQUENCE</scope>
    <source>
        <strain evidence="2">CCAP 19/18</strain>
    </source>
</reference>
<evidence type="ECO:0000313" key="2">
    <source>
        <dbReference type="EMBL" id="KAF5843437.1"/>
    </source>
</evidence>
<proteinExistence type="predicted"/>
<dbReference type="InterPro" id="IPR050600">
    <property type="entry name" value="SETD3_SETD6_MTase"/>
</dbReference>
<feature type="compositionally biased region" description="Gly residues" evidence="1">
    <location>
        <begin position="40"/>
        <end position="53"/>
    </location>
</feature>
<evidence type="ECO:0000313" key="3">
    <source>
        <dbReference type="Proteomes" id="UP000815325"/>
    </source>
</evidence>
<dbReference type="Proteomes" id="UP000815325">
    <property type="component" value="Unassembled WGS sequence"/>
</dbReference>
<name>A0ABQ7H9A7_DUNSA</name>
<keyword evidence="3" id="KW-1185">Reference proteome</keyword>
<sequence length="308" mass="33191">MILLYKMHASKPSGQAGKGSNSKLVACAKKVPPPLPGSPLGRGGGASRWGSGWGRKLQTPPPLPASTPSPKQQGARRWSSSPYKKWLDAAAIEVRQGVRLEGRGLIAGKDLSPGPAVLVPLKAQIRADTIPDPRLHDLLQQIPHHSAPGLGHVFSSALALLWHVSRGAKSPFYAHIQQLPGIGTAEVPCAAPIFPEKVLPELQDNKSSRYVCQVKAQCKDFWEGHIVCFNTSEAKNPFLGLQITHALWGWAVTLSQSRCFDGFGMPPLIDFANHSPRPNCTTHGFTSGNGFIGPFMLELTEKCTKVKA</sequence>
<comment type="caution">
    <text evidence="2">The sequence shown here is derived from an EMBL/GenBank/DDBJ whole genome shotgun (WGS) entry which is preliminary data.</text>
</comment>
<dbReference type="EMBL" id="MU069442">
    <property type="protein sequence ID" value="KAF5843437.1"/>
    <property type="molecule type" value="Genomic_DNA"/>
</dbReference>
<gene>
    <name evidence="2" type="ORF">DUNSADRAFT_15732</name>
</gene>
<feature type="region of interest" description="Disordered" evidence="1">
    <location>
        <begin position="9"/>
        <end position="80"/>
    </location>
</feature>
<dbReference type="PANTHER" id="PTHR13271">
    <property type="entry name" value="UNCHARACTERIZED PUTATIVE METHYLTRANSFERASE"/>
    <property type="match status" value="1"/>
</dbReference>
<organism evidence="2 3">
    <name type="scientific">Dunaliella salina</name>
    <name type="common">Green alga</name>
    <name type="synonym">Protococcus salinus</name>
    <dbReference type="NCBI Taxonomy" id="3046"/>
    <lineage>
        <taxon>Eukaryota</taxon>
        <taxon>Viridiplantae</taxon>
        <taxon>Chlorophyta</taxon>
        <taxon>core chlorophytes</taxon>
        <taxon>Chlorophyceae</taxon>
        <taxon>CS clade</taxon>
        <taxon>Chlamydomonadales</taxon>
        <taxon>Dunaliellaceae</taxon>
        <taxon>Dunaliella</taxon>
    </lineage>
</organism>
<dbReference type="PANTHER" id="PTHR13271:SF140">
    <property type="entry name" value="SET DOMAIN-CONTAINING PROTEIN"/>
    <property type="match status" value="1"/>
</dbReference>
<dbReference type="SUPFAM" id="SSF82199">
    <property type="entry name" value="SET domain"/>
    <property type="match status" value="1"/>
</dbReference>
<dbReference type="Gene3D" id="3.90.1410.10">
    <property type="entry name" value="set domain protein methyltransferase, domain 1"/>
    <property type="match status" value="1"/>
</dbReference>
<evidence type="ECO:0000256" key="1">
    <source>
        <dbReference type="SAM" id="MobiDB-lite"/>
    </source>
</evidence>
<evidence type="ECO:0008006" key="4">
    <source>
        <dbReference type="Google" id="ProtNLM"/>
    </source>
</evidence>